<keyword evidence="6 14" id="KW-0132">Cell division</keyword>
<dbReference type="InterPro" id="IPR036615">
    <property type="entry name" value="Mur_ligase_C_dom_sf"/>
</dbReference>
<feature type="binding site" evidence="14">
    <location>
        <begin position="118"/>
        <end position="124"/>
    </location>
    <ligand>
        <name>ATP</name>
        <dbReference type="ChEBI" id="CHEBI:30616"/>
    </ligand>
</feature>
<dbReference type="GO" id="GO:0008763">
    <property type="term" value="F:UDP-N-acetylmuramate-L-alanine ligase activity"/>
    <property type="evidence" value="ECO:0007669"/>
    <property type="project" value="UniProtKB-EC"/>
</dbReference>
<proteinExistence type="inferred from homology"/>
<dbReference type="Gene3D" id="3.40.50.720">
    <property type="entry name" value="NAD(P)-binding Rossmann-like Domain"/>
    <property type="match status" value="1"/>
</dbReference>
<keyword evidence="4 14" id="KW-0963">Cytoplasm</keyword>
<dbReference type="Pfam" id="PF01225">
    <property type="entry name" value="Mur_ligase"/>
    <property type="match status" value="1"/>
</dbReference>
<dbReference type="EMBL" id="JACRSZ010000001">
    <property type="protein sequence ID" value="MBC8572133.1"/>
    <property type="molecule type" value="Genomic_DNA"/>
</dbReference>
<keyword evidence="5 14" id="KW-0436">Ligase</keyword>
<feature type="transmembrane region" description="Helical" evidence="15">
    <location>
        <begin position="12"/>
        <end position="30"/>
    </location>
</feature>
<protein>
    <recommendedName>
        <fullName evidence="3 14">UDP-N-acetylmuramate--L-alanine ligase</fullName>
        <ecNumber evidence="3 14">6.3.2.8</ecNumber>
    </recommendedName>
    <alternativeName>
        <fullName evidence="14">UDP-N-acetylmuramoyl-L-alanine synthetase</fullName>
    </alternativeName>
</protein>
<comment type="caution">
    <text evidence="19">The sequence shown here is derived from an EMBL/GenBank/DDBJ whole genome shotgun (WGS) entry which is preliminary data.</text>
</comment>
<comment type="pathway">
    <text evidence="2 14">Cell wall biogenesis; peptidoglycan biosynthesis.</text>
</comment>
<evidence type="ECO:0000313" key="19">
    <source>
        <dbReference type="EMBL" id="MBC8572133.1"/>
    </source>
</evidence>
<evidence type="ECO:0000256" key="13">
    <source>
        <dbReference type="ARBA" id="ARBA00047833"/>
    </source>
</evidence>
<evidence type="ECO:0000256" key="3">
    <source>
        <dbReference type="ARBA" id="ARBA00012211"/>
    </source>
</evidence>
<gene>
    <name evidence="14 19" type="primary">murC</name>
    <name evidence="19" type="ORF">H8716_03370</name>
</gene>
<dbReference type="InterPro" id="IPR004101">
    <property type="entry name" value="Mur_ligase_C"/>
</dbReference>
<keyword evidence="8 14" id="KW-0067">ATP-binding</keyword>
<keyword evidence="20" id="KW-1185">Reference proteome</keyword>
<keyword evidence="15" id="KW-0472">Membrane</keyword>
<evidence type="ECO:0000259" key="16">
    <source>
        <dbReference type="Pfam" id="PF01225"/>
    </source>
</evidence>
<evidence type="ECO:0000259" key="18">
    <source>
        <dbReference type="Pfam" id="PF08245"/>
    </source>
</evidence>
<evidence type="ECO:0000256" key="4">
    <source>
        <dbReference type="ARBA" id="ARBA00022490"/>
    </source>
</evidence>
<evidence type="ECO:0000256" key="10">
    <source>
        <dbReference type="ARBA" id="ARBA00022984"/>
    </source>
</evidence>
<keyword evidence="11 14" id="KW-0131">Cell cycle</keyword>
<evidence type="ECO:0000313" key="20">
    <source>
        <dbReference type="Proteomes" id="UP000657421"/>
    </source>
</evidence>
<keyword evidence="10 14" id="KW-0573">Peptidoglycan synthesis</keyword>
<dbReference type="EC" id="6.3.2.8" evidence="3 14"/>
<keyword evidence="15" id="KW-0812">Transmembrane</keyword>
<dbReference type="Pfam" id="PF08245">
    <property type="entry name" value="Mur_ligase_M"/>
    <property type="match status" value="1"/>
</dbReference>
<evidence type="ECO:0000256" key="1">
    <source>
        <dbReference type="ARBA" id="ARBA00004496"/>
    </source>
</evidence>
<evidence type="ECO:0000259" key="17">
    <source>
        <dbReference type="Pfam" id="PF02875"/>
    </source>
</evidence>
<evidence type="ECO:0000256" key="5">
    <source>
        <dbReference type="ARBA" id="ARBA00022598"/>
    </source>
</evidence>
<dbReference type="Proteomes" id="UP000657421">
    <property type="component" value="Unassembled WGS sequence"/>
</dbReference>
<dbReference type="Gene3D" id="3.90.190.20">
    <property type="entry name" value="Mur ligase, C-terminal domain"/>
    <property type="match status" value="1"/>
</dbReference>
<evidence type="ECO:0000256" key="2">
    <source>
        <dbReference type="ARBA" id="ARBA00004752"/>
    </source>
</evidence>
<dbReference type="Pfam" id="PF02875">
    <property type="entry name" value="Mur_ligase_C"/>
    <property type="match status" value="1"/>
</dbReference>
<evidence type="ECO:0000256" key="9">
    <source>
        <dbReference type="ARBA" id="ARBA00022960"/>
    </source>
</evidence>
<dbReference type="InterPro" id="IPR005758">
    <property type="entry name" value="UDP-N-AcMur_Ala_ligase_MurC"/>
</dbReference>
<comment type="subcellular location">
    <subcellularLocation>
        <location evidence="1 14">Cytoplasm</location>
    </subcellularLocation>
</comment>
<dbReference type="InterPro" id="IPR036565">
    <property type="entry name" value="Mur-like_cat_sf"/>
</dbReference>
<comment type="catalytic activity">
    <reaction evidence="13 14">
        <text>UDP-N-acetyl-alpha-D-muramate + L-alanine + ATP = UDP-N-acetyl-alpha-D-muramoyl-L-alanine + ADP + phosphate + H(+)</text>
        <dbReference type="Rhea" id="RHEA:23372"/>
        <dbReference type="ChEBI" id="CHEBI:15378"/>
        <dbReference type="ChEBI" id="CHEBI:30616"/>
        <dbReference type="ChEBI" id="CHEBI:43474"/>
        <dbReference type="ChEBI" id="CHEBI:57972"/>
        <dbReference type="ChEBI" id="CHEBI:70757"/>
        <dbReference type="ChEBI" id="CHEBI:83898"/>
        <dbReference type="ChEBI" id="CHEBI:456216"/>
        <dbReference type="EC" id="6.3.2.8"/>
    </reaction>
</comment>
<sequence>MYRIDFQSPVHVHFIGIGGISMSGLAAILLDRGFSVSGSDRSESDLTKWLTASGAKIFYGQCASNIEDSVDLVVYTAAIHPDNPEYAEAVRRGIPMLTRAELLGQLMTNYQLPIAISGTHGKTTTTSMVSHILLAADTDPTISVGGILPAIHGNIRVGADRIFVTEACEYTNSFLDFFPKISIILNIDADHLDFFKDLDDIRHSFRLFAEKLPSDGILIINKAITNVEAITEGLPCKIIYYDMDSTSGADYYAANISYDAMACGSFDLMHGSENMGHFVLHVPGEHNVDNAIAALALAHLIEVPVTAMQKGLDQFGGTERRFQHKGEIGGVTIVDDYAHHPTEIRATLHAAQNCAHKTLWCVFQPHTYTRTKALMDDFASALALADKVVLADIYAARETDTLGISSRTLQQKLLDLGCEAYYFPSFDEIETFLLENCSNGDLLITMGAGDIVKVGEKLLGQ</sequence>
<feature type="domain" description="Mur ligase C-terminal" evidence="17">
    <location>
        <begin position="320"/>
        <end position="449"/>
    </location>
</feature>
<dbReference type="PANTHER" id="PTHR43445:SF3">
    <property type="entry name" value="UDP-N-ACETYLMURAMATE--L-ALANINE LIGASE"/>
    <property type="match status" value="1"/>
</dbReference>
<evidence type="ECO:0000256" key="7">
    <source>
        <dbReference type="ARBA" id="ARBA00022741"/>
    </source>
</evidence>
<dbReference type="SUPFAM" id="SSF53623">
    <property type="entry name" value="MurD-like peptide ligases, catalytic domain"/>
    <property type="match status" value="1"/>
</dbReference>
<comment type="function">
    <text evidence="14">Cell wall formation.</text>
</comment>
<organism evidence="19 20">
    <name type="scientific">Jingyaoa shaoxingensis</name>
    <dbReference type="NCBI Taxonomy" id="2763671"/>
    <lineage>
        <taxon>Bacteria</taxon>
        <taxon>Bacillati</taxon>
        <taxon>Bacillota</taxon>
        <taxon>Clostridia</taxon>
        <taxon>Lachnospirales</taxon>
        <taxon>Lachnospiraceae</taxon>
        <taxon>Jingyaoa</taxon>
    </lineage>
</organism>
<dbReference type="HAMAP" id="MF_00046">
    <property type="entry name" value="MurC"/>
    <property type="match status" value="1"/>
</dbReference>
<name>A0ABR7N6V9_9FIRM</name>
<keyword evidence="7 14" id="KW-0547">Nucleotide-binding</keyword>
<evidence type="ECO:0000256" key="15">
    <source>
        <dbReference type="SAM" id="Phobius"/>
    </source>
</evidence>
<feature type="domain" description="Mur ligase N-terminal catalytic" evidence="16">
    <location>
        <begin position="11"/>
        <end position="110"/>
    </location>
</feature>
<evidence type="ECO:0000256" key="6">
    <source>
        <dbReference type="ARBA" id="ARBA00022618"/>
    </source>
</evidence>
<comment type="similarity">
    <text evidence="14">Belongs to the MurCDEF family.</text>
</comment>
<keyword evidence="12 14" id="KW-0961">Cell wall biogenesis/degradation</keyword>
<accession>A0ABR7N6V9</accession>
<dbReference type="Gene3D" id="3.40.1190.10">
    <property type="entry name" value="Mur-like, catalytic domain"/>
    <property type="match status" value="1"/>
</dbReference>
<evidence type="ECO:0000256" key="14">
    <source>
        <dbReference type="HAMAP-Rule" id="MF_00046"/>
    </source>
</evidence>
<feature type="domain" description="Mur ligase central" evidence="18">
    <location>
        <begin position="116"/>
        <end position="298"/>
    </location>
</feature>
<dbReference type="RefSeq" id="WP_249307094.1">
    <property type="nucleotide sequence ID" value="NZ_JACRSZ010000001.1"/>
</dbReference>
<keyword evidence="9 14" id="KW-0133">Cell shape</keyword>
<evidence type="ECO:0000256" key="11">
    <source>
        <dbReference type="ARBA" id="ARBA00023306"/>
    </source>
</evidence>
<dbReference type="InterPro" id="IPR050061">
    <property type="entry name" value="MurCDEF_pg_biosynth"/>
</dbReference>
<dbReference type="InterPro" id="IPR000713">
    <property type="entry name" value="Mur_ligase_N"/>
</dbReference>
<dbReference type="PANTHER" id="PTHR43445">
    <property type="entry name" value="UDP-N-ACETYLMURAMATE--L-ALANINE LIGASE-RELATED"/>
    <property type="match status" value="1"/>
</dbReference>
<dbReference type="InterPro" id="IPR013221">
    <property type="entry name" value="Mur_ligase_cen"/>
</dbReference>
<reference evidence="19 20" key="1">
    <citation type="submission" date="2020-08" db="EMBL/GenBank/DDBJ databases">
        <title>Genome public.</title>
        <authorList>
            <person name="Liu C."/>
            <person name="Sun Q."/>
        </authorList>
    </citation>
    <scope>NUCLEOTIDE SEQUENCE [LARGE SCALE GENOMIC DNA]</scope>
    <source>
        <strain evidence="19 20">NSJ-46</strain>
    </source>
</reference>
<dbReference type="SUPFAM" id="SSF51984">
    <property type="entry name" value="MurCD N-terminal domain"/>
    <property type="match status" value="1"/>
</dbReference>
<evidence type="ECO:0000256" key="8">
    <source>
        <dbReference type="ARBA" id="ARBA00022840"/>
    </source>
</evidence>
<evidence type="ECO:0000256" key="12">
    <source>
        <dbReference type="ARBA" id="ARBA00023316"/>
    </source>
</evidence>
<keyword evidence="15" id="KW-1133">Transmembrane helix</keyword>
<dbReference type="NCBIfam" id="TIGR01082">
    <property type="entry name" value="murC"/>
    <property type="match status" value="1"/>
</dbReference>
<dbReference type="SUPFAM" id="SSF53244">
    <property type="entry name" value="MurD-like peptide ligases, peptide-binding domain"/>
    <property type="match status" value="1"/>
</dbReference>